<sequence length="365" mass="36990">MLHPSSADRTLRLTRRALLGGGAALVVTAGSARAQGLHDNVHRLGHALRERVQLTAAMLGIAPPPMHDPGLLVAGSADSASGAFASAIADALGHALPAHAPLGVTDTVGQDGVTGANQFDSLTAPDGNTALVAPGTAWLAWLAGDPRVHFDPSRWMPVAARLGSGALVLRHDTPTPGPDVTIRLAATSPTGVELPAWLALSLLGAKVVAVPGLGDDEERRRALIDGRIDAALLLGTDTASTLGSFAGEAATAAFSLGSERDPALPALPSFVQYATTAGRTPSGALFDAWQAGTAAARLLSGVMLPALAPAAMVATWRRAARGLPATPGLLAAPACLPACQTALGSEAATFALRRWLADTAGWRPA</sequence>
<dbReference type="PROSITE" id="PS51318">
    <property type="entry name" value="TAT"/>
    <property type="match status" value="1"/>
</dbReference>
<accession>A0A839V480</accession>
<dbReference type="InterPro" id="IPR006311">
    <property type="entry name" value="TAT_signal"/>
</dbReference>
<protein>
    <submittedName>
        <fullName evidence="1">Uncharacterized protein</fullName>
    </submittedName>
</protein>
<gene>
    <name evidence="1" type="ORF">FHR90_002203</name>
</gene>
<dbReference type="Proteomes" id="UP000557688">
    <property type="component" value="Unassembled WGS sequence"/>
</dbReference>
<keyword evidence="2" id="KW-1185">Reference proteome</keyword>
<dbReference type="AlphaFoldDB" id="A0A839V480"/>
<proteinExistence type="predicted"/>
<comment type="caution">
    <text evidence="1">The sequence shown here is derived from an EMBL/GenBank/DDBJ whole genome shotgun (WGS) entry which is preliminary data.</text>
</comment>
<organism evidence="1 2">
    <name type="scientific">Endobacter medicaginis</name>
    <dbReference type="NCBI Taxonomy" id="1181271"/>
    <lineage>
        <taxon>Bacteria</taxon>
        <taxon>Pseudomonadati</taxon>
        <taxon>Pseudomonadota</taxon>
        <taxon>Alphaproteobacteria</taxon>
        <taxon>Acetobacterales</taxon>
        <taxon>Acetobacteraceae</taxon>
        <taxon>Endobacter</taxon>
    </lineage>
</organism>
<dbReference type="EMBL" id="JACHXV010000007">
    <property type="protein sequence ID" value="MBB3174362.1"/>
    <property type="molecule type" value="Genomic_DNA"/>
</dbReference>
<name>A0A839V480_9PROT</name>
<reference evidence="1 2" key="1">
    <citation type="submission" date="2020-08" db="EMBL/GenBank/DDBJ databases">
        <title>Genomic Encyclopedia of Type Strains, Phase III (KMG-III): the genomes of soil and plant-associated and newly described type strains.</title>
        <authorList>
            <person name="Whitman W."/>
        </authorList>
    </citation>
    <scope>NUCLEOTIDE SEQUENCE [LARGE SCALE GENOMIC DNA]</scope>
    <source>
        <strain evidence="1 2">CECT 8088</strain>
    </source>
</reference>
<evidence type="ECO:0000313" key="2">
    <source>
        <dbReference type="Proteomes" id="UP000557688"/>
    </source>
</evidence>
<evidence type="ECO:0000313" key="1">
    <source>
        <dbReference type="EMBL" id="MBB3174362.1"/>
    </source>
</evidence>
<dbReference type="RefSeq" id="WP_183275233.1">
    <property type="nucleotide sequence ID" value="NZ_JACHXV010000007.1"/>
</dbReference>